<dbReference type="Proteomes" id="UP001148786">
    <property type="component" value="Unassembled WGS sequence"/>
</dbReference>
<dbReference type="EMBL" id="JANKHO010000276">
    <property type="protein sequence ID" value="KAJ3512172.1"/>
    <property type="molecule type" value="Genomic_DNA"/>
</dbReference>
<evidence type="ECO:0000313" key="2">
    <source>
        <dbReference type="Proteomes" id="UP001148786"/>
    </source>
</evidence>
<gene>
    <name evidence="1" type="ORF">NLJ89_g3681</name>
</gene>
<comment type="caution">
    <text evidence="1">The sequence shown here is derived from an EMBL/GenBank/DDBJ whole genome shotgun (WGS) entry which is preliminary data.</text>
</comment>
<protein>
    <submittedName>
        <fullName evidence="1">Uncharacterized protein</fullName>
    </submittedName>
</protein>
<dbReference type="OrthoDB" id="10534213at2759"/>
<proteinExistence type="predicted"/>
<dbReference type="AlphaFoldDB" id="A0A9W8K498"/>
<organism evidence="1 2">
    <name type="scientific">Agrocybe chaxingu</name>
    <dbReference type="NCBI Taxonomy" id="84603"/>
    <lineage>
        <taxon>Eukaryota</taxon>
        <taxon>Fungi</taxon>
        <taxon>Dikarya</taxon>
        <taxon>Basidiomycota</taxon>
        <taxon>Agaricomycotina</taxon>
        <taxon>Agaricomycetes</taxon>
        <taxon>Agaricomycetidae</taxon>
        <taxon>Agaricales</taxon>
        <taxon>Agaricineae</taxon>
        <taxon>Strophariaceae</taxon>
        <taxon>Agrocybe</taxon>
    </lineage>
</organism>
<sequence length="108" mass="12453">MNHSRRNPVDVWDHRLNLSLSLKVLRENMTLIRETGSMADFGIFMTLCTEWNYGGPKSTEVQSELRIIKKPIPQLEKLATGWAKVNARVFDGAFENRTLIFQEFGRGK</sequence>
<keyword evidence="2" id="KW-1185">Reference proteome</keyword>
<reference evidence="1" key="1">
    <citation type="submission" date="2022-07" db="EMBL/GenBank/DDBJ databases">
        <title>Genome Sequence of Agrocybe chaxingu.</title>
        <authorList>
            <person name="Buettner E."/>
        </authorList>
    </citation>
    <scope>NUCLEOTIDE SEQUENCE</scope>
    <source>
        <strain evidence="1">MP-N11</strain>
    </source>
</reference>
<name>A0A9W8K498_9AGAR</name>
<evidence type="ECO:0000313" key="1">
    <source>
        <dbReference type="EMBL" id="KAJ3512172.1"/>
    </source>
</evidence>
<accession>A0A9W8K498</accession>